<dbReference type="AlphaFoldDB" id="S5T3T5"/>
<feature type="binding site" evidence="12">
    <location>
        <position position="23"/>
    </location>
    <ligand>
        <name>Mg(2+)</name>
        <dbReference type="ChEBI" id="CHEBI:18420"/>
    </ligand>
</feature>
<reference evidence="14 15" key="1">
    <citation type="submission" date="2013-05" db="EMBL/GenBank/DDBJ databases">
        <title>Between feast and famine: a lifestyle of most important marine PAH-degrading bacterium Cycloclasticus sp. 7ME.</title>
        <authorList>
            <person name="Yakimov M.M."/>
            <person name="Messina E."/>
            <person name="Genovese M."/>
            <person name="Denaro R."/>
            <person name="Crisafi F."/>
            <person name="Russo D."/>
            <person name="Cappello S."/>
            <person name="Santisi S."/>
            <person name="Smedile F."/>
            <person name="Golyshina O.V."/>
            <person name="Tran H."/>
            <person name="Pieper D.H."/>
            <person name="Golyshin P.N."/>
            <person name="Giuliano L."/>
        </authorList>
    </citation>
    <scope>NUCLEOTIDE SEQUENCE [LARGE SCALE GENOMIC DNA]</scope>
    <source>
        <strain evidence="14 15">78-ME</strain>
    </source>
</reference>
<comment type="similarity">
    <text evidence="12">Belongs to the tRNA nucleotidyltransferase/poly(A) polymerase family. Bacterial CCA-adding enzyme type 1 subfamily.</text>
</comment>
<dbReference type="SMART" id="SM00471">
    <property type="entry name" value="HDc"/>
    <property type="match status" value="1"/>
</dbReference>
<evidence type="ECO:0000256" key="1">
    <source>
        <dbReference type="ARBA" id="ARBA00022596"/>
    </source>
</evidence>
<feature type="domain" description="HD" evidence="13">
    <location>
        <begin position="229"/>
        <end position="330"/>
    </location>
</feature>
<dbReference type="Gene3D" id="3.30.460.10">
    <property type="entry name" value="Beta Polymerase, domain 2"/>
    <property type="match status" value="1"/>
</dbReference>
<dbReference type="Proteomes" id="UP000015380">
    <property type="component" value="Chromosome"/>
</dbReference>
<keyword evidence="5 12" id="KW-0479">Metal-binding</keyword>
<dbReference type="NCBIfam" id="NF008137">
    <property type="entry name" value="PRK10885.1"/>
    <property type="match status" value="1"/>
</dbReference>
<feature type="binding site" evidence="12">
    <location>
        <position position="10"/>
    </location>
    <ligand>
        <name>CTP</name>
        <dbReference type="ChEBI" id="CHEBI:37563"/>
    </ligand>
</feature>
<feature type="binding site" evidence="12">
    <location>
        <position position="10"/>
    </location>
    <ligand>
        <name>ATP</name>
        <dbReference type="ChEBI" id="CHEBI:30616"/>
    </ligand>
</feature>
<keyword evidence="7 12" id="KW-0692">RNA repair</keyword>
<dbReference type="InterPro" id="IPR006674">
    <property type="entry name" value="HD_domain"/>
</dbReference>
<organism evidence="14 15">
    <name type="scientific">Cycloclasticus zancles 78-ME</name>
    <dbReference type="NCBI Taxonomy" id="1198232"/>
    <lineage>
        <taxon>Bacteria</taxon>
        <taxon>Pseudomonadati</taxon>
        <taxon>Pseudomonadota</taxon>
        <taxon>Gammaproteobacteria</taxon>
        <taxon>Thiotrichales</taxon>
        <taxon>Piscirickettsiaceae</taxon>
        <taxon>Cycloclasticus</taxon>
    </lineage>
</organism>
<sequence length="410" mass="46192">MVMEIYLVGGAVRDKLLNYPSKDRDYVVVGSSVDEMLQQGFEQVGKDFPVFLHPDTKAEYALARTERKIGGGYKGFEVHASPEVTLKEDLQRRDLTINAMAQRADELIDPYGGKVDLEARILRHVSPHFTEDPLRILRVARFAARYAHLGFSVAPETMKLMQEMVSSGELALLTAERVWQEISRSLGEQSPDIFFEVLRQCDALAVILPELDVLFGVPQPAKHHPEIDTGIHTMMVLRQAAKLSDSAVVRFAALVHDLGKGLTKADNWPSHHGHEEMGLTALKKMATRLRIPNEFVDLAEKVMKYHTHCHRAFELKAATLLKVLEALGAFRQPQKLTSFLLACEADARGRKGFENKDYPQADWIKQAYFAANEVDPKEFVKQGLVGKKIGEAIHKRRLEVIQQLKHARAD</sequence>
<dbReference type="InterPro" id="IPR043519">
    <property type="entry name" value="NT_sf"/>
</dbReference>
<feature type="binding site" evidence="12">
    <location>
        <position position="138"/>
    </location>
    <ligand>
        <name>ATP</name>
        <dbReference type="ChEBI" id="CHEBI:30616"/>
    </ligand>
</feature>
<keyword evidence="9 12" id="KW-0067">ATP-binding</keyword>
<evidence type="ECO:0000256" key="7">
    <source>
        <dbReference type="ARBA" id="ARBA00022800"/>
    </source>
</evidence>
<comment type="function">
    <text evidence="12">Catalyzes the addition and repair of the essential 3'-terminal CCA sequence in tRNAs without using a nucleic acid template. Adds these three nucleotides in the order of C, C, and A to the tRNA nucleotide-73, using CTP and ATP as substrates and producing inorganic pyrophosphate. tRNA 3'-terminal CCA addition is required both for tRNA processing and repair. Also involved in tRNA surveillance by mediating tandem CCA addition to generate a CCACCA at the 3' terminus of unstable tRNAs. While stable tRNAs receive only 3'-terminal CCA, unstable tRNAs are marked with CCACCA and rapidly degraded.</text>
</comment>
<evidence type="ECO:0000313" key="14">
    <source>
        <dbReference type="EMBL" id="AGS38436.1"/>
    </source>
</evidence>
<evidence type="ECO:0000256" key="8">
    <source>
        <dbReference type="ARBA" id="ARBA00022801"/>
    </source>
</evidence>
<comment type="catalytic activity">
    <reaction evidence="12">
        <text>a tRNA precursor + 2 CTP + ATP = a tRNA with a 3' CCA end + 3 diphosphate</text>
        <dbReference type="Rhea" id="RHEA:14433"/>
        <dbReference type="Rhea" id="RHEA-COMP:10465"/>
        <dbReference type="Rhea" id="RHEA-COMP:10468"/>
        <dbReference type="ChEBI" id="CHEBI:30616"/>
        <dbReference type="ChEBI" id="CHEBI:33019"/>
        <dbReference type="ChEBI" id="CHEBI:37563"/>
        <dbReference type="ChEBI" id="CHEBI:74896"/>
        <dbReference type="ChEBI" id="CHEBI:83071"/>
        <dbReference type="EC" id="2.7.7.72"/>
    </reaction>
</comment>
<keyword evidence="11 12" id="KW-0694">RNA-binding</keyword>
<keyword evidence="3 12" id="KW-0819">tRNA processing</keyword>
<keyword evidence="12" id="KW-0511">Multifunctional enzyme</keyword>
<dbReference type="eggNOG" id="COG0617">
    <property type="taxonomic scope" value="Bacteria"/>
</dbReference>
<dbReference type="PATRIC" id="fig|1198232.3.peg.94"/>
<feature type="binding site" evidence="12">
    <location>
        <position position="138"/>
    </location>
    <ligand>
        <name>CTP</name>
        <dbReference type="ChEBI" id="CHEBI:37563"/>
    </ligand>
</feature>
<proteinExistence type="inferred from homology"/>
<dbReference type="InterPro" id="IPR032828">
    <property type="entry name" value="PolyA_RNA-bd"/>
</dbReference>
<evidence type="ECO:0000256" key="9">
    <source>
        <dbReference type="ARBA" id="ARBA00022840"/>
    </source>
</evidence>
<dbReference type="HAMAP" id="MF_01262">
    <property type="entry name" value="CCA_bact_type2"/>
    <property type="match status" value="1"/>
</dbReference>
<dbReference type="SUPFAM" id="SSF81891">
    <property type="entry name" value="Poly A polymerase C-terminal region-like"/>
    <property type="match status" value="1"/>
</dbReference>
<gene>
    <name evidence="12" type="primary">cca</name>
    <name evidence="14" type="ORF">CYCME_0093</name>
</gene>
<evidence type="ECO:0000256" key="3">
    <source>
        <dbReference type="ARBA" id="ARBA00022694"/>
    </source>
</evidence>
<dbReference type="GO" id="GO:0004112">
    <property type="term" value="F:cyclic-nucleotide phosphodiesterase activity"/>
    <property type="evidence" value="ECO:0007669"/>
    <property type="project" value="UniProtKB-UniRule"/>
</dbReference>
<evidence type="ECO:0000256" key="6">
    <source>
        <dbReference type="ARBA" id="ARBA00022741"/>
    </source>
</evidence>
<evidence type="ECO:0000256" key="11">
    <source>
        <dbReference type="ARBA" id="ARBA00022884"/>
    </source>
</evidence>
<dbReference type="HAMAP" id="MF_01261">
    <property type="entry name" value="CCA_bact_type1"/>
    <property type="match status" value="1"/>
</dbReference>
<dbReference type="GO" id="GO:0000287">
    <property type="term" value="F:magnesium ion binding"/>
    <property type="evidence" value="ECO:0007669"/>
    <property type="project" value="UniProtKB-UniRule"/>
</dbReference>
<dbReference type="GO" id="GO:0000049">
    <property type="term" value="F:tRNA binding"/>
    <property type="evidence" value="ECO:0007669"/>
    <property type="project" value="UniProtKB-UniRule"/>
</dbReference>
<dbReference type="GO" id="GO:0042245">
    <property type="term" value="P:RNA repair"/>
    <property type="evidence" value="ECO:0007669"/>
    <property type="project" value="UniProtKB-KW"/>
</dbReference>
<keyword evidence="15" id="KW-1185">Reference proteome</keyword>
<keyword evidence="4 12" id="KW-0548">Nucleotidyltransferase</keyword>
<keyword evidence="1 12" id="KW-0533">Nickel</keyword>
<comment type="domain">
    <text evidence="12">Comprises two domains: an N-terminal domain containing the nucleotidyltransferase activity and a C-terminal HD domain associated with both phosphodiesterase and phosphatase activities.</text>
</comment>
<dbReference type="Pfam" id="PF12627">
    <property type="entry name" value="PolyA_pol_RNAbd"/>
    <property type="match status" value="1"/>
</dbReference>
<dbReference type="InterPro" id="IPR002646">
    <property type="entry name" value="PolA_pol_head_dom"/>
</dbReference>
<dbReference type="GO" id="GO:0016791">
    <property type="term" value="F:phosphatase activity"/>
    <property type="evidence" value="ECO:0007669"/>
    <property type="project" value="UniProtKB-UniRule"/>
</dbReference>
<keyword evidence="6 12" id="KW-0547">Nucleotide-binding</keyword>
<evidence type="ECO:0000256" key="5">
    <source>
        <dbReference type="ARBA" id="ARBA00022723"/>
    </source>
</evidence>
<reference evidence="15" key="2">
    <citation type="journal article" date="2016" name="Environ. Microbiol. Rep.">
        <title>Analysis of defence systems and a conjugative IncP-1 plasmid in the marine polyaromatic hydrocarbons-degrading bacterium Cycloclasticus sp. 78-ME.</title>
        <authorList>
            <person name="Yakimov M.M."/>
            <person name="Crisafi F."/>
            <person name="Messina E."/>
            <person name="Smedile F."/>
            <person name="Lopatina A."/>
            <person name="Denaro R."/>
            <person name="Pieper D.H."/>
            <person name="Golyshin P.N."/>
            <person name="Giuliano L."/>
        </authorList>
    </citation>
    <scope>NUCLEOTIDE SEQUENCE [LARGE SCALE GENOMIC DNA]</scope>
    <source>
        <strain evidence="15">78-ME</strain>
    </source>
</reference>
<dbReference type="Pfam" id="PF01743">
    <property type="entry name" value="PolyA_pol"/>
    <property type="match status" value="1"/>
</dbReference>
<dbReference type="InterPro" id="IPR003607">
    <property type="entry name" value="HD/PDEase_dom"/>
</dbReference>
<feature type="binding site" evidence="12">
    <location>
        <position position="25"/>
    </location>
    <ligand>
        <name>Mg(2+)</name>
        <dbReference type="ChEBI" id="CHEBI:18420"/>
    </ligand>
</feature>
<name>S5T3T5_9GAMM</name>
<comment type="cofactor">
    <cofactor evidence="12">
        <name>Ni(2+)</name>
        <dbReference type="ChEBI" id="CHEBI:49786"/>
    </cofactor>
    <text evidence="12">Nickel for phosphatase activity.</text>
</comment>
<keyword evidence="10 12" id="KW-0460">Magnesium</keyword>
<dbReference type="KEGG" id="cza:CYCME_0093"/>
<dbReference type="Gene3D" id="1.10.3090.10">
    <property type="entry name" value="cca-adding enzyme, domain 2"/>
    <property type="match status" value="1"/>
</dbReference>
<feature type="binding site" evidence="12">
    <location>
        <position position="141"/>
    </location>
    <ligand>
        <name>CTP</name>
        <dbReference type="ChEBI" id="CHEBI:37563"/>
    </ligand>
</feature>
<dbReference type="PANTHER" id="PTHR47545">
    <property type="entry name" value="MULTIFUNCTIONAL CCA PROTEIN"/>
    <property type="match status" value="1"/>
</dbReference>
<keyword evidence="8 12" id="KW-0378">Hydrolase</keyword>
<dbReference type="CDD" id="cd05398">
    <property type="entry name" value="NT_ClassII-CCAase"/>
    <property type="match status" value="1"/>
</dbReference>
<comment type="catalytic activity">
    <reaction evidence="12">
        <text>a tRNA with a 3' CCA end + 2 CTP + ATP = a tRNA with a 3' CCACCA end + 3 diphosphate</text>
        <dbReference type="Rhea" id="RHEA:76235"/>
        <dbReference type="Rhea" id="RHEA-COMP:10468"/>
        <dbReference type="Rhea" id="RHEA-COMP:18655"/>
        <dbReference type="ChEBI" id="CHEBI:30616"/>
        <dbReference type="ChEBI" id="CHEBI:33019"/>
        <dbReference type="ChEBI" id="CHEBI:37563"/>
        <dbReference type="ChEBI" id="CHEBI:83071"/>
        <dbReference type="ChEBI" id="CHEBI:195187"/>
    </reaction>
</comment>
<feature type="binding site" evidence="12">
    <location>
        <position position="13"/>
    </location>
    <ligand>
        <name>ATP</name>
        <dbReference type="ChEBI" id="CHEBI:30616"/>
    </ligand>
</feature>
<dbReference type="GO" id="GO:0160016">
    <property type="term" value="F:CCACCA tRNA nucleotidyltransferase activity"/>
    <property type="evidence" value="ECO:0007669"/>
    <property type="project" value="RHEA"/>
</dbReference>
<dbReference type="Pfam" id="PF01966">
    <property type="entry name" value="HD"/>
    <property type="match status" value="1"/>
</dbReference>
<comment type="subunit">
    <text evidence="12">Monomer. Can also form homodimers and oligomers.</text>
</comment>
<dbReference type="GO" id="GO:0001680">
    <property type="term" value="P:tRNA 3'-terminal CCA addition"/>
    <property type="evidence" value="ECO:0007669"/>
    <property type="project" value="UniProtKB-UniRule"/>
</dbReference>
<dbReference type="GO" id="GO:0004810">
    <property type="term" value="F:CCA tRNA nucleotidyltransferase activity"/>
    <property type="evidence" value="ECO:0007669"/>
    <property type="project" value="UniProtKB-UniRule"/>
</dbReference>
<dbReference type="PIRSF" id="PIRSF000813">
    <property type="entry name" value="CCA_bact"/>
    <property type="match status" value="1"/>
</dbReference>
<evidence type="ECO:0000256" key="10">
    <source>
        <dbReference type="ARBA" id="ARBA00022842"/>
    </source>
</evidence>
<dbReference type="PANTHER" id="PTHR47545:SF1">
    <property type="entry name" value="MULTIFUNCTIONAL CCA PROTEIN"/>
    <property type="match status" value="1"/>
</dbReference>
<comment type="cofactor">
    <cofactor evidence="12">
        <name>Mg(2+)</name>
        <dbReference type="ChEBI" id="CHEBI:18420"/>
    </cofactor>
    <text evidence="12">Magnesium is required for nucleotidyltransferase activity.</text>
</comment>
<dbReference type="InterPro" id="IPR012006">
    <property type="entry name" value="CCA_bact"/>
</dbReference>
<feature type="binding site" evidence="12">
    <location>
        <position position="141"/>
    </location>
    <ligand>
        <name>ATP</name>
        <dbReference type="ChEBI" id="CHEBI:30616"/>
    </ligand>
</feature>
<evidence type="ECO:0000256" key="4">
    <source>
        <dbReference type="ARBA" id="ARBA00022695"/>
    </source>
</evidence>
<evidence type="ECO:0000313" key="15">
    <source>
        <dbReference type="Proteomes" id="UP000015380"/>
    </source>
</evidence>
<accession>S5T3T5</accession>
<dbReference type="CDD" id="cd00077">
    <property type="entry name" value="HDc"/>
    <property type="match status" value="1"/>
</dbReference>
<dbReference type="PROSITE" id="PS51831">
    <property type="entry name" value="HD"/>
    <property type="match status" value="1"/>
</dbReference>
<dbReference type="HOGENOM" id="CLU_015961_1_1_6"/>
<dbReference type="SUPFAM" id="SSF81301">
    <property type="entry name" value="Nucleotidyltransferase"/>
    <property type="match status" value="1"/>
</dbReference>
<feature type="binding site" evidence="12">
    <location>
        <position position="93"/>
    </location>
    <ligand>
        <name>ATP</name>
        <dbReference type="ChEBI" id="CHEBI:30616"/>
    </ligand>
</feature>
<evidence type="ECO:0000256" key="2">
    <source>
        <dbReference type="ARBA" id="ARBA00022679"/>
    </source>
</evidence>
<comment type="miscellaneous">
    <text evidence="12">A single active site specifically recognizes both ATP and CTP and is responsible for their addition.</text>
</comment>
<feature type="binding site" evidence="12">
    <location>
        <position position="93"/>
    </location>
    <ligand>
        <name>CTP</name>
        <dbReference type="ChEBI" id="CHEBI:37563"/>
    </ligand>
</feature>
<dbReference type="EMBL" id="CP005996">
    <property type="protein sequence ID" value="AGS38436.1"/>
    <property type="molecule type" value="Genomic_DNA"/>
</dbReference>
<keyword evidence="2 12" id="KW-0808">Transferase</keyword>
<protein>
    <recommendedName>
        <fullName evidence="12">Multifunctional CCA protein</fullName>
    </recommendedName>
    <domain>
        <recommendedName>
            <fullName evidence="12">CCA-adding enzyme</fullName>
            <ecNumber evidence="12">2.7.7.72</ecNumber>
        </recommendedName>
        <alternativeName>
            <fullName evidence="12">CCA tRNA nucleotidyltransferase</fullName>
        </alternativeName>
        <alternativeName>
            <fullName evidence="12">tRNA CCA-pyrophosphorylase</fullName>
        </alternativeName>
        <alternativeName>
            <fullName evidence="12">tRNA adenylyl-/cytidylyl-transferase</fullName>
        </alternativeName>
        <alternativeName>
            <fullName evidence="12">tRNA nucleotidyltransferase</fullName>
        </alternativeName>
        <alternativeName>
            <fullName evidence="12">tRNA-NT</fullName>
        </alternativeName>
    </domain>
    <domain>
        <recommendedName>
            <fullName evidence="12">2'-nucleotidase</fullName>
            <ecNumber evidence="12">3.1.3.-</ecNumber>
        </recommendedName>
    </domain>
    <domain>
        <recommendedName>
            <fullName evidence="12">2',3'-cyclic phosphodiesterase</fullName>
            <ecNumber evidence="12">3.1.4.-</ecNumber>
        </recommendedName>
    </domain>
    <domain>
        <recommendedName>
            <fullName evidence="12">Phosphatase</fullName>
        </recommendedName>
    </domain>
</protein>
<dbReference type="EC" id="3.1.4.-" evidence="12"/>
<dbReference type="EC" id="3.1.3.-" evidence="12"/>
<evidence type="ECO:0000259" key="13">
    <source>
        <dbReference type="PROSITE" id="PS51831"/>
    </source>
</evidence>
<evidence type="ECO:0000256" key="12">
    <source>
        <dbReference type="HAMAP-Rule" id="MF_01261"/>
    </source>
</evidence>
<dbReference type="EC" id="2.7.7.72" evidence="12"/>
<feature type="binding site" evidence="12">
    <location>
        <position position="13"/>
    </location>
    <ligand>
        <name>CTP</name>
        <dbReference type="ChEBI" id="CHEBI:37563"/>
    </ligand>
</feature>
<dbReference type="GO" id="GO:0005524">
    <property type="term" value="F:ATP binding"/>
    <property type="evidence" value="ECO:0007669"/>
    <property type="project" value="UniProtKB-UniRule"/>
</dbReference>
<dbReference type="InterPro" id="IPR050124">
    <property type="entry name" value="tRNA_CCA-adding_enzyme"/>
</dbReference>